<sequence>MVEDEELLLAVLNSAPVIDGRPTDALRGEGATEWVRTTLGGRGTEAECERLRLVRDELHSLIRGTTSDTAALTTTLRRARLRPEVSSAGVAWELETPPDERLPVCVVLAWSRVTTELAGRLRACANEECNLYLVDHSRPGTARWCSMAACGNRMKARAHARRRRTG</sequence>
<dbReference type="Proteomes" id="UP000311713">
    <property type="component" value="Unassembled WGS sequence"/>
</dbReference>
<feature type="domain" description="Zinc finger CGNR" evidence="1">
    <location>
        <begin position="120"/>
        <end position="163"/>
    </location>
</feature>
<evidence type="ECO:0000313" key="2">
    <source>
        <dbReference type="EMBL" id="TNM26030.1"/>
    </source>
</evidence>
<dbReference type="Gene3D" id="1.10.3300.10">
    <property type="entry name" value="Jann2411-like domain"/>
    <property type="match status" value="1"/>
</dbReference>
<dbReference type="PANTHER" id="PTHR35525">
    <property type="entry name" value="BLL6575 PROTEIN"/>
    <property type="match status" value="1"/>
</dbReference>
<dbReference type="RefSeq" id="WP_139649174.1">
    <property type="nucleotide sequence ID" value="NZ_BAAAZS010000037.1"/>
</dbReference>
<dbReference type="EMBL" id="VDGT01000025">
    <property type="protein sequence ID" value="TNM26030.1"/>
    <property type="molecule type" value="Genomic_DNA"/>
</dbReference>
<dbReference type="Pfam" id="PF11706">
    <property type="entry name" value="zf-CGNR"/>
    <property type="match status" value="1"/>
</dbReference>
<protein>
    <recommendedName>
        <fullName evidence="1">Zinc finger CGNR domain-containing protein</fullName>
    </recommendedName>
</protein>
<gene>
    <name evidence="2" type="ORF">FH715_24965</name>
</gene>
<accession>A0A5C4UQX8</accession>
<dbReference type="AlphaFoldDB" id="A0A5C4UQX8"/>
<evidence type="ECO:0000259" key="1">
    <source>
        <dbReference type="Pfam" id="PF11706"/>
    </source>
</evidence>
<dbReference type="InterPro" id="IPR010852">
    <property type="entry name" value="ABATE"/>
</dbReference>
<proteinExistence type="predicted"/>
<dbReference type="InterPro" id="IPR021005">
    <property type="entry name" value="Znf_CGNR"/>
</dbReference>
<dbReference type="SUPFAM" id="SSF160904">
    <property type="entry name" value="Jann2411-like"/>
    <property type="match status" value="1"/>
</dbReference>
<evidence type="ECO:0000313" key="3">
    <source>
        <dbReference type="Proteomes" id="UP000311713"/>
    </source>
</evidence>
<keyword evidence="3" id="KW-1185">Reference proteome</keyword>
<reference evidence="2 3" key="1">
    <citation type="submission" date="2019-06" db="EMBL/GenBank/DDBJ databases">
        <title>Draft genome of Streptomyces sedi sp. JCM16909.</title>
        <authorList>
            <person name="Klykleung N."/>
            <person name="Tanasupawat S."/>
            <person name="Kudo T."/>
            <person name="Yuki M."/>
            <person name="Ohkuma M."/>
        </authorList>
    </citation>
    <scope>NUCLEOTIDE SEQUENCE [LARGE SCALE GENOMIC DNA]</scope>
    <source>
        <strain evidence="2 3">JCM 16909</strain>
    </source>
</reference>
<dbReference type="InterPro" id="IPR023286">
    <property type="entry name" value="ABATE_dom_sf"/>
</dbReference>
<organism evidence="2 3">
    <name type="scientific">Streptomyces sedi</name>
    <dbReference type="NCBI Taxonomy" id="555059"/>
    <lineage>
        <taxon>Bacteria</taxon>
        <taxon>Bacillati</taxon>
        <taxon>Actinomycetota</taxon>
        <taxon>Actinomycetes</taxon>
        <taxon>Kitasatosporales</taxon>
        <taxon>Streptomycetaceae</taxon>
        <taxon>Streptomyces</taxon>
    </lineage>
</organism>
<dbReference type="PANTHER" id="PTHR35525:SF3">
    <property type="entry name" value="BLL6575 PROTEIN"/>
    <property type="match status" value="1"/>
</dbReference>
<name>A0A5C4UQX8_9ACTN</name>
<dbReference type="OrthoDB" id="3211108at2"/>
<comment type="caution">
    <text evidence="2">The sequence shown here is derived from an EMBL/GenBank/DDBJ whole genome shotgun (WGS) entry which is preliminary data.</text>
</comment>